<dbReference type="HAMAP" id="MF_00197">
    <property type="entry name" value="DAP_epimerase"/>
    <property type="match status" value="1"/>
</dbReference>
<feature type="binding site" evidence="8">
    <location>
        <position position="12"/>
    </location>
    <ligand>
        <name>substrate</name>
    </ligand>
</feature>
<evidence type="ECO:0000256" key="7">
    <source>
        <dbReference type="ARBA" id="ARBA00051712"/>
    </source>
</evidence>
<keyword evidence="11" id="KW-1185">Reference proteome</keyword>
<keyword evidence="4 8" id="KW-0028">Amino-acid biosynthesis</keyword>
<dbReference type="GO" id="GO:0008837">
    <property type="term" value="F:diaminopimelate epimerase activity"/>
    <property type="evidence" value="ECO:0007669"/>
    <property type="project" value="UniProtKB-UniRule"/>
</dbReference>
<feature type="binding site" evidence="8">
    <location>
        <position position="65"/>
    </location>
    <ligand>
        <name>substrate</name>
    </ligand>
</feature>
<dbReference type="EC" id="5.1.1.7" evidence="3 8"/>
<dbReference type="Pfam" id="PF01678">
    <property type="entry name" value="DAP_epimerase"/>
    <property type="match status" value="2"/>
</dbReference>
<comment type="function">
    <text evidence="8">Catalyzes the stereoinversion of LL-2,6-diaminopimelate (L,L-DAP) to meso-diaminopimelate (meso-DAP), a precursor of L-lysine and an essential component of the bacterial peptidoglycan.</text>
</comment>
<comment type="catalytic activity">
    <reaction evidence="7 8">
        <text>(2S,6S)-2,6-diaminopimelate = meso-2,6-diaminopimelate</text>
        <dbReference type="Rhea" id="RHEA:15393"/>
        <dbReference type="ChEBI" id="CHEBI:57609"/>
        <dbReference type="ChEBI" id="CHEBI:57791"/>
        <dbReference type="EC" id="5.1.1.7"/>
    </reaction>
</comment>
<dbReference type="InterPro" id="IPR001653">
    <property type="entry name" value="DAP_epimerase_DapF"/>
</dbReference>
<evidence type="ECO:0000313" key="10">
    <source>
        <dbReference type="EMBL" id="KRT35357.1"/>
    </source>
</evidence>
<evidence type="ECO:0000256" key="1">
    <source>
        <dbReference type="ARBA" id="ARBA00005196"/>
    </source>
</evidence>
<dbReference type="Proteomes" id="UP000005273">
    <property type="component" value="Unassembled WGS sequence"/>
</dbReference>
<dbReference type="Gene3D" id="3.10.310.10">
    <property type="entry name" value="Diaminopimelate Epimerase, Chain A, domain 1"/>
    <property type="match status" value="2"/>
</dbReference>
<organism evidence="10 11">
    <name type="scientific">Acetomicrobium hydrogeniformans ATCC BAA-1850</name>
    <dbReference type="NCBI Taxonomy" id="592015"/>
    <lineage>
        <taxon>Bacteria</taxon>
        <taxon>Thermotogati</taxon>
        <taxon>Synergistota</taxon>
        <taxon>Synergistia</taxon>
        <taxon>Synergistales</taxon>
        <taxon>Acetomicrobiaceae</taxon>
        <taxon>Acetomicrobium</taxon>
    </lineage>
</organism>
<dbReference type="GO" id="GO:0005829">
    <property type="term" value="C:cytosol"/>
    <property type="evidence" value="ECO:0007669"/>
    <property type="project" value="TreeGrafter"/>
</dbReference>
<dbReference type="GO" id="GO:0009089">
    <property type="term" value="P:lysine biosynthetic process via diaminopimelate"/>
    <property type="evidence" value="ECO:0007669"/>
    <property type="project" value="UniProtKB-UniRule"/>
</dbReference>
<sequence length="280" mass="30447">MISFAKAHGNGNDFIIIENKEGTYSDDRLSDLAKKICRRKTSLGADGVLVLEGSKTFDFYMRLFNADGSEGEMCGNGARCIARYAFEKGHAKSDMTFETKAGPIRASVNPPWATIDMGEIDVSNLKEGKINAFGKEIPYVAFYVGVPHCVLFFPGFRDIPRDSLLSLARHIRRKGAIFDEGANVNFAERNKDCIGAMTYERGVEDFTLSCGTGSIACCLASHLLFGSPLAMKVKNPGGVNKVALRLTSEKVFEASLSGKALIVAEGLITEEALSEEEGFE</sequence>
<name>A0A0T5XAF2_9BACT</name>
<dbReference type="AlphaFoldDB" id="A0A0T5XAF2"/>
<evidence type="ECO:0000256" key="9">
    <source>
        <dbReference type="PROSITE-ProRule" id="PRU10125"/>
    </source>
</evidence>
<comment type="similarity">
    <text evidence="2 8">Belongs to the diaminopimelate epimerase family.</text>
</comment>
<evidence type="ECO:0000313" key="11">
    <source>
        <dbReference type="Proteomes" id="UP000005273"/>
    </source>
</evidence>
<comment type="subcellular location">
    <subcellularLocation>
        <location evidence="8">Cytoplasm</location>
    </subcellularLocation>
</comment>
<dbReference type="UniPathway" id="UPA00034">
    <property type="reaction ID" value="UER00025"/>
</dbReference>
<evidence type="ECO:0000256" key="6">
    <source>
        <dbReference type="ARBA" id="ARBA00023235"/>
    </source>
</evidence>
<dbReference type="RefSeq" id="WP_009202008.1">
    <property type="nucleotide sequence ID" value="NZ_ACJX03000001.1"/>
</dbReference>
<feature type="binding site" evidence="8">
    <location>
        <begin position="75"/>
        <end position="76"/>
    </location>
    <ligand>
        <name>substrate</name>
    </ligand>
</feature>
<keyword evidence="5 8" id="KW-0457">Lysine biosynthesis</keyword>
<dbReference type="SUPFAM" id="SSF54506">
    <property type="entry name" value="Diaminopimelate epimerase-like"/>
    <property type="match status" value="2"/>
</dbReference>
<comment type="caution">
    <text evidence="8">Lacks conserved residue(s) required for the propagation of feature annotation.</text>
</comment>
<comment type="caution">
    <text evidence="10">The sequence shown here is derived from an EMBL/GenBank/DDBJ whole genome shotgun (WGS) entry which is preliminary data.</text>
</comment>
<feature type="site" description="Could be important to modulate the pK values of the two catalytic cysteine residues" evidence="8">
    <location>
        <position position="148"/>
    </location>
</feature>
<dbReference type="EMBL" id="ACJX03000001">
    <property type="protein sequence ID" value="KRT35357.1"/>
    <property type="molecule type" value="Genomic_DNA"/>
</dbReference>
<evidence type="ECO:0000256" key="4">
    <source>
        <dbReference type="ARBA" id="ARBA00022605"/>
    </source>
</evidence>
<feature type="active site" evidence="9">
    <location>
        <position position="74"/>
    </location>
</feature>
<comment type="subunit">
    <text evidence="8">Homodimer.</text>
</comment>
<evidence type="ECO:0000256" key="5">
    <source>
        <dbReference type="ARBA" id="ARBA00023154"/>
    </source>
</evidence>
<keyword evidence="6 8" id="KW-0413">Isomerase</keyword>
<dbReference type="eggNOG" id="COG0253">
    <property type="taxonomic scope" value="Bacteria"/>
</dbReference>
<comment type="pathway">
    <text evidence="1 8">Amino-acid biosynthesis; L-lysine biosynthesis via DAP pathway; DL-2,6-diaminopimelate from LL-2,6-diaminopimelate: step 1/1.</text>
</comment>
<dbReference type="InterPro" id="IPR018510">
    <property type="entry name" value="DAP_epimerase_AS"/>
</dbReference>
<feature type="site" description="Could be important to modulate the pK values of the two catalytic cysteine residues" evidence="8">
    <location>
        <position position="200"/>
    </location>
</feature>
<dbReference type="PANTHER" id="PTHR31689">
    <property type="entry name" value="DIAMINOPIMELATE EPIMERASE, CHLOROPLASTIC"/>
    <property type="match status" value="1"/>
</dbReference>
<feature type="binding site" evidence="8">
    <location>
        <begin position="200"/>
        <end position="201"/>
    </location>
    <ligand>
        <name>substrate</name>
    </ligand>
</feature>
<dbReference type="PANTHER" id="PTHR31689:SF0">
    <property type="entry name" value="DIAMINOPIMELATE EPIMERASE"/>
    <property type="match status" value="1"/>
</dbReference>
<accession>A0A0T5XAF2</accession>
<proteinExistence type="inferred from homology"/>
<dbReference type="OrthoDB" id="9805408at2"/>
<gene>
    <name evidence="8" type="primary">dapF</name>
    <name evidence="10" type="ORF">HMPREF1705_04631</name>
</gene>
<evidence type="ECO:0000256" key="8">
    <source>
        <dbReference type="HAMAP-Rule" id="MF_00197"/>
    </source>
</evidence>
<feature type="binding site" evidence="8">
    <location>
        <position position="183"/>
    </location>
    <ligand>
        <name>substrate</name>
    </ligand>
</feature>
<feature type="binding site" evidence="8">
    <location>
        <begin position="211"/>
        <end position="212"/>
    </location>
    <ligand>
        <name>substrate</name>
    </ligand>
</feature>
<protein>
    <recommendedName>
        <fullName evidence="3 8">Diaminopimelate epimerase</fullName>
        <shortName evidence="8">DAP epimerase</shortName>
        <ecNumber evidence="3 8">5.1.1.7</ecNumber>
    </recommendedName>
    <alternativeName>
        <fullName evidence="8">PLP-independent amino acid racemase</fullName>
    </alternativeName>
</protein>
<evidence type="ECO:0000256" key="2">
    <source>
        <dbReference type="ARBA" id="ARBA00010219"/>
    </source>
</evidence>
<dbReference type="NCBIfam" id="TIGR00652">
    <property type="entry name" value="DapF"/>
    <property type="match status" value="1"/>
</dbReference>
<keyword evidence="8" id="KW-0963">Cytoplasm</keyword>
<evidence type="ECO:0000256" key="3">
    <source>
        <dbReference type="ARBA" id="ARBA00013080"/>
    </source>
</evidence>
<feature type="active site" description="Proton donor" evidence="8">
    <location>
        <position position="74"/>
    </location>
</feature>
<reference evidence="11" key="1">
    <citation type="submission" date="2012-09" db="EMBL/GenBank/DDBJ databases">
        <authorList>
            <person name="Weinstock G."/>
            <person name="Sodergren E."/>
            <person name="Clifton S."/>
            <person name="Fulton L."/>
            <person name="Fulton B."/>
            <person name="Courtney L."/>
            <person name="Fronick C."/>
            <person name="Harrison M."/>
            <person name="Strong C."/>
            <person name="Farmer C."/>
            <person name="Delehaunty K."/>
            <person name="Markovic C."/>
            <person name="Hall O."/>
            <person name="Minx P."/>
            <person name="Tomlinson C."/>
            <person name="Mitreva M."/>
            <person name="Nelson J."/>
            <person name="Hou S."/>
            <person name="Wollam A."/>
            <person name="Pepin K.H."/>
            <person name="Johnson M."/>
            <person name="Bhonagiri V."/>
            <person name="Nash W.E."/>
            <person name="Suruliraj S."/>
            <person name="Warren W."/>
            <person name="Chinwalla A."/>
            <person name="Mardis E.R."/>
            <person name="Wilson R.K."/>
        </authorList>
    </citation>
    <scope>NUCLEOTIDE SEQUENCE [LARGE SCALE GENOMIC DNA]</scope>
    <source>
        <strain evidence="11">OS1</strain>
    </source>
</reference>
<dbReference type="STRING" id="592015.HMPREF1705_04631"/>
<feature type="active site" description="Proton acceptor" evidence="8">
    <location>
        <position position="210"/>
    </location>
</feature>
<dbReference type="PROSITE" id="PS01326">
    <property type="entry name" value="DAP_EPIMERASE"/>
    <property type="match status" value="1"/>
</dbReference>